<dbReference type="GO" id="GO:0090313">
    <property type="term" value="P:regulation of protein targeting to membrane"/>
    <property type="evidence" value="ECO:0007669"/>
    <property type="project" value="TreeGrafter"/>
</dbReference>
<dbReference type="InterPro" id="IPR052894">
    <property type="entry name" value="AsmA-related"/>
</dbReference>
<dbReference type="PANTHER" id="PTHR30441:SF4">
    <property type="entry name" value="PROTEIN ASMA"/>
    <property type="match status" value="1"/>
</dbReference>
<feature type="domain" description="AsmA" evidence="2">
    <location>
        <begin position="8"/>
        <end position="680"/>
    </location>
</feature>
<name>A0A172YA75_9GAMM</name>
<dbReference type="RefSeq" id="WP_064121110.1">
    <property type="nucleotide sequence ID" value="NZ_CP015243.1"/>
</dbReference>
<evidence type="ECO:0000313" key="3">
    <source>
        <dbReference type="EMBL" id="ANF56117.1"/>
    </source>
</evidence>
<dbReference type="GO" id="GO:0005886">
    <property type="term" value="C:plasma membrane"/>
    <property type="evidence" value="ECO:0007669"/>
    <property type="project" value="TreeGrafter"/>
</dbReference>
<proteinExistence type="predicted"/>
<organism evidence="3 4">
    <name type="scientific">Halotalea alkalilenta</name>
    <dbReference type="NCBI Taxonomy" id="376489"/>
    <lineage>
        <taxon>Bacteria</taxon>
        <taxon>Pseudomonadati</taxon>
        <taxon>Pseudomonadota</taxon>
        <taxon>Gammaproteobacteria</taxon>
        <taxon>Oceanospirillales</taxon>
        <taxon>Halomonadaceae</taxon>
        <taxon>Halotalea</taxon>
    </lineage>
</organism>
<evidence type="ECO:0000259" key="2">
    <source>
        <dbReference type="Pfam" id="PF05170"/>
    </source>
</evidence>
<dbReference type="AlphaFoldDB" id="A0A172YA75"/>
<dbReference type="STRING" id="376489.A5892_00410"/>
<dbReference type="PANTHER" id="PTHR30441">
    <property type="entry name" value="DUF748 DOMAIN-CONTAINING PROTEIN"/>
    <property type="match status" value="1"/>
</dbReference>
<reference evidence="3 4" key="1">
    <citation type="submission" date="2016-04" db="EMBL/GenBank/DDBJ databases">
        <title>Complete Genome Sequence of Halotalea alkalilenta IHB B 13600.</title>
        <authorList>
            <person name="Swarnkar M.K."/>
            <person name="Sharma A."/>
            <person name="Kaushal K."/>
            <person name="Soni R."/>
            <person name="Rana S."/>
            <person name="Singh A.K."/>
            <person name="Gulati A."/>
        </authorList>
    </citation>
    <scope>NUCLEOTIDE SEQUENCE [LARGE SCALE GENOMIC DNA]</scope>
    <source>
        <strain evidence="3 4">IHB B 13600</strain>
    </source>
</reference>
<evidence type="ECO:0000313" key="4">
    <source>
        <dbReference type="Proteomes" id="UP000077875"/>
    </source>
</evidence>
<dbReference type="KEGG" id="haa:A5892_00410"/>
<accession>A0A172YA75</accession>
<evidence type="ECO:0000256" key="1">
    <source>
        <dbReference type="SAM" id="MobiDB-lite"/>
    </source>
</evidence>
<gene>
    <name evidence="3" type="ORF">A5892_00410</name>
</gene>
<feature type="region of interest" description="Disordered" evidence="1">
    <location>
        <begin position="141"/>
        <end position="179"/>
    </location>
</feature>
<dbReference type="Proteomes" id="UP000077875">
    <property type="component" value="Chromosome"/>
</dbReference>
<sequence length="803" mass="85989">MKGLFRALLAAVGVIALVVVGGVIYATTFFDPNDLKPRLIEAAKQRTGLDVALDGPISWTFYPRLGVSVEDVTVRLPDQPADSVPFAALDRADVKVRFAPLLAGDISIDGVVIDGLSLELERDDSGRGNWQAVADHFADPAASAEAPVETAPAQRLSDEDWFSQVDTGERSGAPRTPADRPLAVDISTVQVTQGRVHYVDHYLYQGSDHPPLDIRLDNLRFNGSNVAPGHFFPIELAFELNSQAPEVSSQVTLNARVKGDPGRGLYAMENLALGTNSSIPALAPERNQRLDLTLPSLEIALDRGRYRASGVSFNGEFHPQALDGNALLLRLGFDLDADMLEQRVRLDALQLDSGSQLKLSGSLLVESLFDTPQYQGLLALADGSLRGWLADRGVGLEGMAGDQALNEVGFDAALSGEGSRLTLSDLQARIDGQTLEGMLAADFDGRALDFDLRSPSLDLDPYLPPREALEQDAAASRSGGWLISRAFAEGDATAITPLPSFDALNESAIDGRLAIERLKLRGVDFDQASLRFTNDHGQVALQHFSAGLYGGRISATGSADLRQSPISLDLSPQVEGVALEPMLSAYSNESDQRFAGNLQAQAQLATQADSVEALLGNLSGQGRVAIVDGRLRGVDVPGQICAAAATLSASQPSREPQSDTPIERLEGTFTIDHGVVHSDDLEGAVPGLELTGAGQSDLAARRFDLLFHAGFVDDPTQRACGVSAQLSRIRLPLRCEGEYAGAPGEWCRFDQVAFAEELERGGREALRQHLNDVLEGDIGARIDDALGTQDGQRVRDVLRGLFN</sequence>
<dbReference type="Pfam" id="PF05170">
    <property type="entry name" value="AsmA"/>
    <property type="match status" value="1"/>
</dbReference>
<dbReference type="EMBL" id="CP015243">
    <property type="protein sequence ID" value="ANF56117.1"/>
    <property type="molecule type" value="Genomic_DNA"/>
</dbReference>
<keyword evidence="4" id="KW-1185">Reference proteome</keyword>
<dbReference type="InterPro" id="IPR007844">
    <property type="entry name" value="AsmA"/>
</dbReference>
<protein>
    <recommendedName>
        <fullName evidence="2">AsmA domain-containing protein</fullName>
    </recommendedName>
</protein>